<evidence type="ECO:0000313" key="1">
    <source>
        <dbReference type="EMBL" id="GES18018.1"/>
    </source>
</evidence>
<reference evidence="1 2" key="1">
    <citation type="submission" date="2019-10" db="EMBL/GenBank/DDBJ databases">
        <title>Whole genome shotgun sequence of Acrocarpospora pleiomorpha NBRC 16267.</title>
        <authorList>
            <person name="Ichikawa N."/>
            <person name="Kimura A."/>
            <person name="Kitahashi Y."/>
            <person name="Komaki H."/>
            <person name="Oguchi A."/>
        </authorList>
    </citation>
    <scope>NUCLEOTIDE SEQUENCE [LARGE SCALE GENOMIC DNA]</scope>
    <source>
        <strain evidence="1 2">NBRC 16267</strain>
    </source>
</reference>
<gene>
    <name evidence="1" type="ORF">Aple_009130</name>
</gene>
<name>A0A5M3XIX8_9ACTN</name>
<keyword evidence="2" id="KW-1185">Reference proteome</keyword>
<dbReference type="AlphaFoldDB" id="A0A5M3XIX8"/>
<comment type="caution">
    <text evidence="1">The sequence shown here is derived from an EMBL/GenBank/DDBJ whole genome shotgun (WGS) entry which is preliminary data.</text>
</comment>
<dbReference type="EMBL" id="BLAF01000006">
    <property type="protein sequence ID" value="GES18018.1"/>
    <property type="molecule type" value="Genomic_DNA"/>
</dbReference>
<dbReference type="Proteomes" id="UP000377595">
    <property type="component" value="Unassembled WGS sequence"/>
</dbReference>
<protein>
    <submittedName>
        <fullName evidence="1">Uncharacterized protein</fullName>
    </submittedName>
</protein>
<evidence type="ECO:0000313" key="2">
    <source>
        <dbReference type="Proteomes" id="UP000377595"/>
    </source>
</evidence>
<accession>A0A5M3XIX8</accession>
<proteinExistence type="predicted"/>
<sequence length="75" mass="8683">MSVYIIEGMSQWEIDLEPEVESWLDGLSFPLYQRVMRNVDDYLVTGGIPDGDRVKKLKDAEGVHELRVALDRTTW</sequence>
<organism evidence="1 2">
    <name type="scientific">Acrocarpospora pleiomorpha</name>
    <dbReference type="NCBI Taxonomy" id="90975"/>
    <lineage>
        <taxon>Bacteria</taxon>
        <taxon>Bacillati</taxon>
        <taxon>Actinomycetota</taxon>
        <taxon>Actinomycetes</taxon>
        <taxon>Streptosporangiales</taxon>
        <taxon>Streptosporangiaceae</taxon>
        <taxon>Acrocarpospora</taxon>
    </lineage>
</organism>